<evidence type="ECO:0000256" key="1">
    <source>
        <dbReference type="SAM" id="MobiDB-lite"/>
    </source>
</evidence>
<keyword evidence="2" id="KW-1133">Transmembrane helix</keyword>
<dbReference type="Pfam" id="PF13559">
    <property type="entry name" value="DUF4129"/>
    <property type="match status" value="1"/>
</dbReference>
<protein>
    <recommendedName>
        <fullName evidence="3">Protein-glutamine gamma-glutamyltransferase-like C-terminal domain-containing protein</fullName>
    </recommendedName>
</protein>
<feature type="compositionally biased region" description="Basic and acidic residues" evidence="1">
    <location>
        <begin position="80"/>
        <end position="90"/>
    </location>
</feature>
<feature type="domain" description="Protein-glutamine gamma-glutamyltransferase-like C-terminal" evidence="3">
    <location>
        <begin position="701"/>
        <end position="766"/>
    </location>
</feature>
<gene>
    <name evidence="4" type="ORF">EGD98_12825</name>
</gene>
<evidence type="ECO:0000259" key="3">
    <source>
        <dbReference type="Pfam" id="PF13559"/>
    </source>
</evidence>
<comment type="caution">
    <text evidence="4">The sequence shown here is derived from an EMBL/GenBank/DDBJ whole genome shotgun (WGS) entry which is preliminary data.</text>
</comment>
<evidence type="ECO:0000313" key="4">
    <source>
        <dbReference type="EMBL" id="MBX0304551.1"/>
    </source>
</evidence>
<proteinExistence type="predicted"/>
<dbReference type="RefSeq" id="WP_220588765.1">
    <property type="nucleotide sequence ID" value="NZ_RKLQ01000002.1"/>
</dbReference>
<evidence type="ECO:0000256" key="2">
    <source>
        <dbReference type="SAM" id="Phobius"/>
    </source>
</evidence>
<feature type="region of interest" description="Disordered" evidence="1">
    <location>
        <begin position="52"/>
        <end position="319"/>
    </location>
</feature>
<feature type="compositionally biased region" description="Low complexity" evidence="1">
    <location>
        <begin position="253"/>
        <end position="263"/>
    </location>
</feature>
<dbReference type="InterPro" id="IPR025403">
    <property type="entry name" value="TgpA-like_C"/>
</dbReference>
<dbReference type="AlphaFoldDB" id="A0A8J7YMN4"/>
<sequence>MSGTDPFDDVSPGREPLRAGLALVCILAVVFAAAALPTLSLAGGVESVGPESVPFGGSSDGAGAEPGSGEGNVTPGDGRLTPDEQLERSSQRSGATPTGSLDDAAGNGTGEQASGGAAGNRPGDSDTSGQASGGETGNRTSGENVGQTDSSDDTGGEGGSETVNQTGDGDTGDQAGDGDTGDQAGDGNTGDQTSDGDTGDQTSDGDTGDQTGDGDTGDQTSDGDTGDQTGDGDTGGRTGDGDTGDQTGDGDTGDQTSDSSTGDETSDGDTGDQTGDGDTGDQTGDGDTRDQTSDGSTGDETSDGETVDDTETDSYNVTLNRSATAGAVVEVTVTRDGEPAGGVQVSFNGDPIGTTDEAGTVVGRVPYEDQLNITLESGTQQSLSAPPRPRGDRLFALSAPPPAQVENESFTVNTNVSVSLSGPVVTGQNVTLTATIDGVPVRSAAVTIDGERVATTDGSGTATVSLPAEPGNYTIGVSRDAVNGTRTVTLDGLGVETEPTLPLALPGTGLAVTVTAGGEPVPNATVVLDGEAVAETDGNGTARLTLPFAGSATVTVRQYGQRSEAVVGGLFVNLAGVLVGALALAGGAGYLLRRRGVSRATVTAWLRRATQLAVNSLLWLAAALDGALGRLRARIVLTVAALRAFLTRRRTPAALWAALRAWAVAKVAAARASADAAATAARNADPRIDERDPADDRTTIRAAWGRLVEHVSLRRTDTATPGEIAAHAVEADDLPAEAVGVLREAYRAVEYGQYDPGDHVTAVERAIETIERSVEADAGAEDGGDAA</sequence>
<evidence type="ECO:0000313" key="5">
    <source>
        <dbReference type="Proteomes" id="UP000783863"/>
    </source>
</evidence>
<accession>A0A8J7YMN4</accession>
<feature type="transmembrane region" description="Helical" evidence="2">
    <location>
        <begin position="21"/>
        <end position="42"/>
    </location>
</feature>
<name>A0A8J7YMN4_9EURY</name>
<keyword evidence="2" id="KW-0812">Transmembrane</keyword>
<dbReference type="EMBL" id="RKLQ01000002">
    <property type="protein sequence ID" value="MBX0304551.1"/>
    <property type="molecule type" value="Genomic_DNA"/>
</dbReference>
<feature type="compositionally biased region" description="Low complexity" evidence="1">
    <location>
        <begin position="160"/>
        <end position="174"/>
    </location>
</feature>
<feature type="transmembrane region" description="Helical" evidence="2">
    <location>
        <begin position="570"/>
        <end position="592"/>
    </location>
</feature>
<keyword evidence="2" id="KW-0472">Membrane</keyword>
<feature type="compositionally biased region" description="Low complexity" evidence="1">
    <location>
        <begin position="217"/>
        <end position="228"/>
    </location>
</feature>
<organism evidence="4 5">
    <name type="scientific">Haloarcula salinisoli</name>
    <dbReference type="NCBI Taxonomy" id="2487746"/>
    <lineage>
        <taxon>Archaea</taxon>
        <taxon>Methanobacteriati</taxon>
        <taxon>Methanobacteriota</taxon>
        <taxon>Stenosarchaea group</taxon>
        <taxon>Halobacteria</taxon>
        <taxon>Halobacteriales</taxon>
        <taxon>Haloarculaceae</taxon>
        <taxon>Haloarcula</taxon>
    </lineage>
</organism>
<feature type="compositionally biased region" description="Gly residues" evidence="1">
    <location>
        <begin position="58"/>
        <end position="70"/>
    </location>
</feature>
<keyword evidence="5" id="KW-1185">Reference proteome</keyword>
<feature type="compositionally biased region" description="Acidic residues" evidence="1">
    <location>
        <begin position="300"/>
        <end position="312"/>
    </location>
</feature>
<reference evidence="4" key="1">
    <citation type="submission" date="2021-06" db="EMBL/GenBank/DDBJ databases">
        <title>Halomicroarcula sp. F24A a new haloarchaeum isolated from saline soil.</title>
        <authorList>
            <person name="Duran-Viseras A."/>
            <person name="Sanchez-Porro C."/>
            <person name="Ventosa A."/>
        </authorList>
    </citation>
    <scope>NUCLEOTIDE SEQUENCE</scope>
    <source>
        <strain evidence="4">F24A</strain>
    </source>
</reference>
<feature type="compositionally biased region" description="Low complexity" evidence="1">
    <location>
        <begin position="181"/>
        <end position="210"/>
    </location>
</feature>
<dbReference type="Proteomes" id="UP000783863">
    <property type="component" value="Unassembled WGS sequence"/>
</dbReference>
<feature type="compositionally biased region" description="Polar residues" evidence="1">
    <location>
        <begin position="137"/>
        <end position="147"/>
    </location>
</feature>